<reference evidence="3" key="1">
    <citation type="submission" date="2023-04" db="EMBL/GenBank/DDBJ databases">
        <title>Phytophthora fragariaefolia NBRC 109709.</title>
        <authorList>
            <person name="Ichikawa N."/>
            <person name="Sato H."/>
            <person name="Tonouchi N."/>
        </authorList>
    </citation>
    <scope>NUCLEOTIDE SEQUENCE</scope>
    <source>
        <strain evidence="3">NBRC 109709</strain>
    </source>
</reference>
<comment type="caution">
    <text evidence="3">The sequence shown here is derived from an EMBL/GenBank/DDBJ whole genome shotgun (WGS) entry which is preliminary data.</text>
</comment>
<dbReference type="InterPro" id="IPR027417">
    <property type="entry name" value="P-loop_NTPase"/>
</dbReference>
<dbReference type="GO" id="GO:0016787">
    <property type="term" value="F:hydrolase activity"/>
    <property type="evidence" value="ECO:0007669"/>
    <property type="project" value="UniProtKB-KW"/>
</dbReference>
<dbReference type="GO" id="GO:0000723">
    <property type="term" value="P:telomere maintenance"/>
    <property type="evidence" value="ECO:0007669"/>
    <property type="project" value="InterPro"/>
</dbReference>
<dbReference type="AlphaFoldDB" id="A0A9W6Y817"/>
<feature type="domain" description="DNA helicase Pif1-like DEAD-box helicase" evidence="2">
    <location>
        <begin position="149"/>
        <end position="290"/>
    </location>
</feature>
<evidence type="ECO:0000259" key="2">
    <source>
        <dbReference type="Pfam" id="PF05970"/>
    </source>
</evidence>
<keyword evidence="1" id="KW-0234">DNA repair</keyword>
<keyword evidence="1" id="KW-0233">DNA recombination</keyword>
<comment type="similarity">
    <text evidence="1">Belongs to the helicase family.</text>
</comment>
<dbReference type="Pfam" id="PF05970">
    <property type="entry name" value="PIF1"/>
    <property type="match status" value="1"/>
</dbReference>
<sequence>MPYQLRQLFTTLLVYSQVSDVRGLWDQFYDELARDFAYKYRNLEGQTKDDMIMFHTLKSLNDLLQISGQAVAGFDLPLMSDYPTLVLDSLLANNLIRRELEGYDHSVLQDVDDHTNELNEGQGAIYDLVLGAVHNPQPREICSSSMDRVARIPLKLDEKSVCSIHKQSKLKKLFQEASLIIWDEAPMTHRHAFEAVDRSLRDVLNNDEDPFGGKTVVLSGDFRQILPVVVGGTPAETIDACLKSSHLWSHFRQVHLTENMRVRAAHSAETAAELAAFSEFLLQVGEGRHEVNRHLGRDYMKLPRSMLIDDPPEEEVDEEEVIAPGAIPSGLKRLIDVMYPDVINQAIATDEYFANRTILTTTNVMVHRINDAVAARLDGDAHEYRSIDKLQDDEDWNFFEPEILNSVSINGIPPHELTLK</sequence>
<dbReference type="OrthoDB" id="105827at2759"/>
<evidence type="ECO:0000313" key="3">
    <source>
        <dbReference type="EMBL" id="GMF54563.1"/>
    </source>
</evidence>
<dbReference type="GO" id="GO:0005524">
    <property type="term" value="F:ATP binding"/>
    <property type="evidence" value="ECO:0007669"/>
    <property type="project" value="UniProtKB-KW"/>
</dbReference>
<dbReference type="GO" id="GO:0043139">
    <property type="term" value="F:5'-3' DNA helicase activity"/>
    <property type="evidence" value="ECO:0007669"/>
    <property type="project" value="UniProtKB-EC"/>
</dbReference>
<gene>
    <name evidence="3" type="ORF">Pfra01_002279500</name>
</gene>
<dbReference type="Proteomes" id="UP001165121">
    <property type="component" value="Unassembled WGS sequence"/>
</dbReference>
<keyword evidence="1" id="KW-0067">ATP-binding</keyword>
<keyword evidence="1" id="KW-0378">Hydrolase</keyword>
<dbReference type="PANTHER" id="PTHR10492">
    <property type="match status" value="1"/>
</dbReference>
<dbReference type="InterPro" id="IPR010285">
    <property type="entry name" value="DNA_helicase_pif1-like_DEAD"/>
</dbReference>
<dbReference type="GO" id="GO:0006310">
    <property type="term" value="P:DNA recombination"/>
    <property type="evidence" value="ECO:0007669"/>
    <property type="project" value="UniProtKB-KW"/>
</dbReference>
<proteinExistence type="inferred from homology"/>
<keyword evidence="4" id="KW-1185">Reference proteome</keyword>
<evidence type="ECO:0000256" key="1">
    <source>
        <dbReference type="RuleBase" id="RU363044"/>
    </source>
</evidence>
<keyword evidence="1" id="KW-0347">Helicase</keyword>
<comment type="cofactor">
    <cofactor evidence="1">
        <name>Mg(2+)</name>
        <dbReference type="ChEBI" id="CHEBI:18420"/>
    </cofactor>
</comment>
<name>A0A9W6Y817_9STRA</name>
<organism evidence="3 4">
    <name type="scientific">Phytophthora fragariaefolia</name>
    <dbReference type="NCBI Taxonomy" id="1490495"/>
    <lineage>
        <taxon>Eukaryota</taxon>
        <taxon>Sar</taxon>
        <taxon>Stramenopiles</taxon>
        <taxon>Oomycota</taxon>
        <taxon>Peronosporomycetes</taxon>
        <taxon>Peronosporales</taxon>
        <taxon>Peronosporaceae</taxon>
        <taxon>Phytophthora</taxon>
    </lineage>
</organism>
<evidence type="ECO:0000313" key="4">
    <source>
        <dbReference type="Proteomes" id="UP001165121"/>
    </source>
</evidence>
<dbReference type="Gene3D" id="3.40.50.300">
    <property type="entry name" value="P-loop containing nucleotide triphosphate hydrolases"/>
    <property type="match status" value="1"/>
</dbReference>
<comment type="catalytic activity">
    <reaction evidence="1">
        <text>ATP + H2O = ADP + phosphate + H(+)</text>
        <dbReference type="Rhea" id="RHEA:13065"/>
        <dbReference type="ChEBI" id="CHEBI:15377"/>
        <dbReference type="ChEBI" id="CHEBI:15378"/>
        <dbReference type="ChEBI" id="CHEBI:30616"/>
        <dbReference type="ChEBI" id="CHEBI:43474"/>
        <dbReference type="ChEBI" id="CHEBI:456216"/>
        <dbReference type="EC" id="5.6.2.3"/>
    </reaction>
</comment>
<dbReference type="EMBL" id="BSXT01003534">
    <property type="protein sequence ID" value="GMF54563.1"/>
    <property type="molecule type" value="Genomic_DNA"/>
</dbReference>
<dbReference type="SUPFAM" id="SSF52540">
    <property type="entry name" value="P-loop containing nucleoside triphosphate hydrolases"/>
    <property type="match status" value="1"/>
</dbReference>
<dbReference type="PANTHER" id="PTHR10492:SF57">
    <property type="entry name" value="ATP-DEPENDENT DNA HELICASE"/>
    <property type="match status" value="1"/>
</dbReference>
<dbReference type="EC" id="5.6.2.3" evidence="1"/>
<keyword evidence="1" id="KW-0227">DNA damage</keyword>
<keyword evidence="1" id="KW-0547">Nucleotide-binding</keyword>
<accession>A0A9W6Y817</accession>
<dbReference type="GO" id="GO:0006281">
    <property type="term" value="P:DNA repair"/>
    <property type="evidence" value="ECO:0007669"/>
    <property type="project" value="UniProtKB-KW"/>
</dbReference>
<protein>
    <recommendedName>
        <fullName evidence="1">ATP-dependent DNA helicase</fullName>
        <ecNumber evidence="1">5.6.2.3</ecNumber>
    </recommendedName>
</protein>